<gene>
    <name evidence="3" type="ORF">INT44_009339</name>
</gene>
<keyword evidence="2" id="KW-0732">Signal</keyword>
<proteinExistence type="predicted"/>
<evidence type="ECO:0000256" key="2">
    <source>
        <dbReference type="SAM" id="SignalP"/>
    </source>
</evidence>
<dbReference type="OrthoDB" id="2436525at2759"/>
<reference evidence="3" key="1">
    <citation type="submission" date="2020-12" db="EMBL/GenBank/DDBJ databases">
        <title>Metabolic potential, ecology and presence of endohyphal bacteria is reflected in genomic diversity of Mucoromycotina.</title>
        <authorList>
            <person name="Muszewska A."/>
            <person name="Okrasinska A."/>
            <person name="Steczkiewicz K."/>
            <person name="Drgas O."/>
            <person name="Orlowska M."/>
            <person name="Perlinska-Lenart U."/>
            <person name="Aleksandrzak-Piekarczyk T."/>
            <person name="Szatraj K."/>
            <person name="Zielenkiewicz U."/>
            <person name="Pilsyk S."/>
            <person name="Malc E."/>
            <person name="Mieczkowski P."/>
            <person name="Kruszewska J.S."/>
            <person name="Biernat P."/>
            <person name="Pawlowska J."/>
        </authorList>
    </citation>
    <scope>NUCLEOTIDE SEQUENCE</scope>
    <source>
        <strain evidence="3">WA0000051536</strain>
    </source>
</reference>
<feature type="chain" id="PRO_5033994486" evidence="2">
    <location>
        <begin position="20"/>
        <end position="443"/>
    </location>
</feature>
<name>A0A8H7Q3F3_9FUNG</name>
<keyword evidence="4" id="KW-1185">Reference proteome</keyword>
<dbReference type="AlphaFoldDB" id="A0A8H7Q3F3"/>
<organism evidence="3 4">
    <name type="scientific">Umbelopsis vinacea</name>
    <dbReference type="NCBI Taxonomy" id="44442"/>
    <lineage>
        <taxon>Eukaryota</taxon>
        <taxon>Fungi</taxon>
        <taxon>Fungi incertae sedis</taxon>
        <taxon>Mucoromycota</taxon>
        <taxon>Mucoromycotina</taxon>
        <taxon>Umbelopsidomycetes</taxon>
        <taxon>Umbelopsidales</taxon>
        <taxon>Umbelopsidaceae</taxon>
        <taxon>Umbelopsis</taxon>
    </lineage>
</organism>
<feature type="non-terminal residue" evidence="3">
    <location>
        <position position="1"/>
    </location>
</feature>
<evidence type="ECO:0000313" key="3">
    <source>
        <dbReference type="EMBL" id="KAG2184324.1"/>
    </source>
</evidence>
<protein>
    <submittedName>
        <fullName evidence="3">Uncharacterized protein</fullName>
    </submittedName>
</protein>
<evidence type="ECO:0000313" key="4">
    <source>
        <dbReference type="Proteomes" id="UP000612746"/>
    </source>
</evidence>
<accession>A0A8H7Q3F3</accession>
<dbReference type="Proteomes" id="UP000612746">
    <property type="component" value="Unassembled WGS sequence"/>
</dbReference>
<dbReference type="EMBL" id="JAEPRA010000006">
    <property type="protein sequence ID" value="KAG2184324.1"/>
    <property type="molecule type" value="Genomic_DNA"/>
</dbReference>
<evidence type="ECO:0000256" key="1">
    <source>
        <dbReference type="SAM" id="MobiDB-lite"/>
    </source>
</evidence>
<sequence length="443" mass="45487">MRLQNLALVAVLLAATANAVPHSKRATCQTDDDCAGVTCCNLNTNLCVNDPNGTICDIAPTKTTTKATTTKATTTKATTTKTTAKATSTATCTSDDDCPGVTCCNLNTNTCVNDPNNTICDIPPTKITTTKSSTTTKSTTTKSTTTKSTTTTTKSTTTATATATGVACTTDDDCPGVTCCNLNTNRCVNDPNNTICDIPPTKTLTTTKATTTKATTTTKTTTNSASATGPSHLTAVVNADTLCFFLPPSSGGDIADSEKSAVAFCQSASDAPGAKAFPSGFITSSHFKAATGTAAYVQYTGTINPSLYGLKSSDEGGENPPCLLGQYDNHGSGSPPGSVCAGYPYYVNLVEPAESCKNSADCPTGRSAAGCQSIIPGTYSLILELDSPLTKQAGAKSVVSYAATSDKKVIWTPPTRQEYNSNATLRAALEKAVFPIGVGLDQP</sequence>
<comment type="caution">
    <text evidence="3">The sequence shown here is derived from an EMBL/GenBank/DDBJ whole genome shotgun (WGS) entry which is preliminary data.</text>
</comment>
<feature type="region of interest" description="Disordered" evidence="1">
    <location>
        <begin position="131"/>
        <end position="151"/>
    </location>
</feature>
<feature type="signal peptide" evidence="2">
    <location>
        <begin position="1"/>
        <end position="19"/>
    </location>
</feature>